<organism evidence="1">
    <name type="scientific">marine sediment metagenome</name>
    <dbReference type="NCBI Taxonomy" id="412755"/>
    <lineage>
        <taxon>unclassified sequences</taxon>
        <taxon>metagenomes</taxon>
        <taxon>ecological metagenomes</taxon>
    </lineage>
</organism>
<protein>
    <submittedName>
        <fullName evidence="1">Uncharacterized protein</fullName>
    </submittedName>
</protein>
<comment type="caution">
    <text evidence="1">The sequence shown here is derived from an EMBL/GenBank/DDBJ whole genome shotgun (WGS) entry which is preliminary data.</text>
</comment>
<dbReference type="AlphaFoldDB" id="A0A0F9HXT4"/>
<evidence type="ECO:0000313" key="1">
    <source>
        <dbReference type="EMBL" id="KKL79932.1"/>
    </source>
</evidence>
<gene>
    <name evidence="1" type="ORF">LCGC14_2009890</name>
</gene>
<feature type="non-terminal residue" evidence="1">
    <location>
        <position position="1"/>
    </location>
</feature>
<dbReference type="EMBL" id="LAZR01023021">
    <property type="protein sequence ID" value="KKL79932.1"/>
    <property type="molecule type" value="Genomic_DNA"/>
</dbReference>
<sequence>IVAEAGFEPTHKKVIQNKRCYPSKDIFATQGPQNLLVKNYPYG</sequence>
<accession>A0A0F9HXT4</accession>
<name>A0A0F9HXT4_9ZZZZ</name>
<proteinExistence type="predicted"/>
<reference evidence="1" key="1">
    <citation type="journal article" date="2015" name="Nature">
        <title>Complex archaea that bridge the gap between prokaryotes and eukaryotes.</title>
        <authorList>
            <person name="Spang A."/>
            <person name="Saw J.H."/>
            <person name="Jorgensen S.L."/>
            <person name="Zaremba-Niedzwiedzka K."/>
            <person name="Martijn J."/>
            <person name="Lind A.E."/>
            <person name="van Eijk R."/>
            <person name="Schleper C."/>
            <person name="Guy L."/>
            <person name="Ettema T.J."/>
        </authorList>
    </citation>
    <scope>NUCLEOTIDE SEQUENCE</scope>
</reference>